<sequence>MPKLRVVVVPAITNDALTCLYLGGLSSSTSIKTRLPTGSDLEDILDLSRGPILFGSFDGVEVFTHLWLHKLTSVPLRSEVKFDPSLLQIIFDSLHAFRNLQCIRVSKSSDFTFGLRTSHWRGDLEEIGEAWSYIEVLLLNETYGSMSGAAHMSLWISLSEVVRFVGCYPCLKKLCIGITISSVDYDYDIKGQAYVPSSAVTQVAKRGLQNIRFRLRLSDSRSYILDEHINHAFSGPGFFASSSKTLEPTTHLRSWNTNLSRQMDCEKRGTI</sequence>
<comment type="caution">
    <text evidence="1">The sequence shown here is derived from an EMBL/GenBank/DDBJ whole genome shotgun (WGS) entry which is preliminary data.</text>
</comment>
<gene>
    <name evidence="1" type="ORF">BJ212DRAFT_1295782</name>
</gene>
<evidence type="ECO:0000313" key="1">
    <source>
        <dbReference type="EMBL" id="KAG1824669.1"/>
    </source>
</evidence>
<dbReference type="EMBL" id="JABBWG010000003">
    <property type="protein sequence ID" value="KAG1824669.1"/>
    <property type="molecule type" value="Genomic_DNA"/>
</dbReference>
<accession>A0A9P7JIW9</accession>
<protein>
    <submittedName>
        <fullName evidence="1">Uncharacterized protein</fullName>
    </submittedName>
</protein>
<name>A0A9P7JIW9_9AGAM</name>
<organism evidence="1 2">
    <name type="scientific">Suillus subaureus</name>
    <dbReference type="NCBI Taxonomy" id="48587"/>
    <lineage>
        <taxon>Eukaryota</taxon>
        <taxon>Fungi</taxon>
        <taxon>Dikarya</taxon>
        <taxon>Basidiomycota</taxon>
        <taxon>Agaricomycotina</taxon>
        <taxon>Agaricomycetes</taxon>
        <taxon>Agaricomycetidae</taxon>
        <taxon>Boletales</taxon>
        <taxon>Suillineae</taxon>
        <taxon>Suillaceae</taxon>
        <taxon>Suillus</taxon>
    </lineage>
</organism>
<evidence type="ECO:0000313" key="2">
    <source>
        <dbReference type="Proteomes" id="UP000807769"/>
    </source>
</evidence>
<keyword evidence="2" id="KW-1185">Reference proteome</keyword>
<dbReference type="GeneID" id="64626373"/>
<proteinExistence type="predicted"/>
<dbReference type="Proteomes" id="UP000807769">
    <property type="component" value="Unassembled WGS sequence"/>
</dbReference>
<reference evidence="1" key="1">
    <citation type="journal article" date="2020" name="New Phytol.">
        <title>Comparative genomics reveals dynamic genome evolution in host specialist ectomycorrhizal fungi.</title>
        <authorList>
            <person name="Lofgren L.A."/>
            <person name="Nguyen N.H."/>
            <person name="Vilgalys R."/>
            <person name="Ruytinx J."/>
            <person name="Liao H.L."/>
            <person name="Branco S."/>
            <person name="Kuo A."/>
            <person name="LaButti K."/>
            <person name="Lipzen A."/>
            <person name="Andreopoulos W."/>
            <person name="Pangilinan J."/>
            <person name="Riley R."/>
            <person name="Hundley H."/>
            <person name="Na H."/>
            <person name="Barry K."/>
            <person name="Grigoriev I.V."/>
            <person name="Stajich J.E."/>
            <person name="Kennedy P.G."/>
        </authorList>
    </citation>
    <scope>NUCLEOTIDE SEQUENCE</scope>
    <source>
        <strain evidence="1">MN1</strain>
    </source>
</reference>
<dbReference type="AlphaFoldDB" id="A0A9P7JIW9"/>
<dbReference type="OrthoDB" id="2693449at2759"/>
<dbReference type="RefSeq" id="XP_041198386.1">
    <property type="nucleotide sequence ID" value="XM_041332356.1"/>
</dbReference>